<dbReference type="Pfam" id="PF08497">
    <property type="entry name" value="Radical_SAM_N"/>
    <property type="match status" value="1"/>
</dbReference>
<dbReference type="PANTHER" id="PTHR32331">
    <property type="entry name" value="UPF0313 PROTEIN YGIQ"/>
    <property type="match status" value="1"/>
</dbReference>
<dbReference type="InterPro" id="IPR007197">
    <property type="entry name" value="rSAM"/>
</dbReference>
<evidence type="ECO:0000313" key="7">
    <source>
        <dbReference type="EMBL" id="MPM17973.1"/>
    </source>
</evidence>
<dbReference type="InterPro" id="IPR023404">
    <property type="entry name" value="rSAM_horseshoe"/>
</dbReference>
<evidence type="ECO:0000256" key="4">
    <source>
        <dbReference type="ARBA" id="ARBA00023004"/>
    </source>
</evidence>
<dbReference type="Gene3D" id="3.80.30.20">
    <property type="entry name" value="tm_1862 like domain"/>
    <property type="match status" value="1"/>
</dbReference>
<reference evidence="7" key="1">
    <citation type="submission" date="2019-08" db="EMBL/GenBank/DDBJ databases">
        <authorList>
            <person name="Kucharzyk K."/>
            <person name="Murdoch R.W."/>
            <person name="Higgins S."/>
            <person name="Loffler F."/>
        </authorList>
    </citation>
    <scope>NUCLEOTIDE SEQUENCE</scope>
</reference>
<evidence type="ECO:0000256" key="2">
    <source>
        <dbReference type="ARBA" id="ARBA00022691"/>
    </source>
</evidence>
<dbReference type="InterPro" id="IPR013704">
    <property type="entry name" value="UPF0313_N"/>
</dbReference>
<evidence type="ECO:0000256" key="1">
    <source>
        <dbReference type="ARBA" id="ARBA00022485"/>
    </source>
</evidence>
<dbReference type="GO" id="GO:0046872">
    <property type="term" value="F:metal ion binding"/>
    <property type="evidence" value="ECO:0007669"/>
    <property type="project" value="UniProtKB-KW"/>
</dbReference>
<evidence type="ECO:0000259" key="6">
    <source>
        <dbReference type="PROSITE" id="PS51918"/>
    </source>
</evidence>
<gene>
    <name evidence="7" type="ORF">SDC9_64374</name>
</gene>
<keyword evidence="4" id="KW-0408">Iron</keyword>
<dbReference type="AlphaFoldDB" id="A0A644XUJ8"/>
<dbReference type="SFLD" id="SFLDS00029">
    <property type="entry name" value="Radical_SAM"/>
    <property type="match status" value="1"/>
</dbReference>
<sequence>MPQAEFDRVYELPYCYAPHPSYTEGVPAIEEVQFSIIHNRGCFGACSFCALTLHQSRVVTCRSHDSVLREGAAMTKRPGFKGYIHDVGGPTANFRQPACKKQLTQGACPDRRCLSPTPCPSLEVDHSEYLQILRDLRSLPGVKKVFVRSGLRYDYMLLDRSKDFVKELVAHHISGQLKVAPEHVCDVVLLRMGKPPQKVFDDFRNLYAKLNREYKKEQYIVPYLMSSHPGSTMKEAVELALYLKRTGLRPEQVQDFYPTPGTISTAMYYTGLDEAGKPVYVAKTQEEKDMQRALLQFYRPQNYARVRAALMKAGRADLIGRGQGFLVPPA</sequence>
<dbReference type="EMBL" id="VSSQ01002896">
    <property type="protein sequence ID" value="MPM17973.1"/>
    <property type="molecule type" value="Genomic_DNA"/>
</dbReference>
<comment type="caution">
    <text evidence="7">The sequence shown here is derived from an EMBL/GenBank/DDBJ whole genome shotgun (WGS) entry which is preliminary data.</text>
</comment>
<evidence type="ECO:0000256" key="3">
    <source>
        <dbReference type="ARBA" id="ARBA00022723"/>
    </source>
</evidence>
<keyword evidence="2" id="KW-0949">S-adenosyl-L-methionine</keyword>
<dbReference type="InterPro" id="IPR006638">
    <property type="entry name" value="Elp3/MiaA/NifB-like_rSAM"/>
</dbReference>
<proteinExistence type="predicted"/>
<dbReference type="GO" id="GO:0051539">
    <property type="term" value="F:4 iron, 4 sulfur cluster binding"/>
    <property type="evidence" value="ECO:0007669"/>
    <property type="project" value="UniProtKB-KW"/>
</dbReference>
<dbReference type="GO" id="GO:0003824">
    <property type="term" value="F:catalytic activity"/>
    <property type="evidence" value="ECO:0007669"/>
    <property type="project" value="InterPro"/>
</dbReference>
<dbReference type="SFLD" id="SFLDG01069">
    <property type="entry name" value="UPF0313"/>
    <property type="match status" value="1"/>
</dbReference>
<dbReference type="InterPro" id="IPR022946">
    <property type="entry name" value="UPF0313"/>
</dbReference>
<dbReference type="SMART" id="SM00729">
    <property type="entry name" value="Elp3"/>
    <property type="match status" value="1"/>
</dbReference>
<dbReference type="PROSITE" id="PS51918">
    <property type="entry name" value="RADICAL_SAM"/>
    <property type="match status" value="1"/>
</dbReference>
<dbReference type="PANTHER" id="PTHR32331:SF0">
    <property type="entry name" value="UPF0313 PROTEIN YGIQ"/>
    <property type="match status" value="1"/>
</dbReference>
<dbReference type="Pfam" id="PF11842">
    <property type="entry name" value="DUF3362"/>
    <property type="match status" value="1"/>
</dbReference>
<keyword evidence="1" id="KW-0004">4Fe-4S</keyword>
<name>A0A644XUJ8_9ZZZZ</name>
<organism evidence="7">
    <name type="scientific">bioreactor metagenome</name>
    <dbReference type="NCBI Taxonomy" id="1076179"/>
    <lineage>
        <taxon>unclassified sequences</taxon>
        <taxon>metagenomes</taxon>
        <taxon>ecological metagenomes</taxon>
    </lineage>
</organism>
<evidence type="ECO:0000256" key="5">
    <source>
        <dbReference type="ARBA" id="ARBA00023014"/>
    </source>
</evidence>
<keyword evidence="3" id="KW-0479">Metal-binding</keyword>
<accession>A0A644XUJ8</accession>
<protein>
    <recommendedName>
        <fullName evidence="6">Radical SAM core domain-containing protein</fullName>
    </recommendedName>
</protein>
<keyword evidence="5" id="KW-0411">Iron-sulfur</keyword>
<dbReference type="InterPro" id="IPR024560">
    <property type="entry name" value="UPF0313_C"/>
</dbReference>
<feature type="domain" description="Radical SAM core" evidence="6">
    <location>
        <begin position="27"/>
        <end position="299"/>
    </location>
</feature>
<dbReference type="InterPro" id="IPR058240">
    <property type="entry name" value="rSAM_sf"/>
</dbReference>
<dbReference type="SUPFAM" id="SSF102114">
    <property type="entry name" value="Radical SAM enzymes"/>
    <property type="match status" value="1"/>
</dbReference>